<dbReference type="AlphaFoldDB" id="G9ZPZ6"/>
<organism evidence="1 2">
    <name type="scientific">Lentilactobacillus parafarraginis F0439</name>
    <dbReference type="NCBI Taxonomy" id="797515"/>
    <lineage>
        <taxon>Bacteria</taxon>
        <taxon>Bacillati</taxon>
        <taxon>Bacillota</taxon>
        <taxon>Bacilli</taxon>
        <taxon>Lactobacillales</taxon>
        <taxon>Lactobacillaceae</taxon>
        <taxon>Lentilactobacillus</taxon>
    </lineage>
</organism>
<gene>
    <name evidence="1" type="ORF">HMPREF9103_01801</name>
</gene>
<dbReference type="STRING" id="797515.HMPREF9103_01801"/>
<proteinExistence type="predicted"/>
<name>G9ZPZ6_9LACO</name>
<sequence length="61" mass="6955">MTDNDILCQTSSSLAEKHLHDSQNQIPITKNYQSHLIKNDYARLATDLISGNTKVHFTNRL</sequence>
<evidence type="ECO:0000313" key="2">
    <source>
        <dbReference type="Proteomes" id="UP000004625"/>
    </source>
</evidence>
<protein>
    <submittedName>
        <fullName evidence="1">Uncharacterized protein</fullName>
    </submittedName>
</protein>
<dbReference type="Proteomes" id="UP000004625">
    <property type="component" value="Unassembled WGS sequence"/>
</dbReference>
<accession>G9ZPZ6</accession>
<dbReference type="EMBL" id="AGEY01000090">
    <property type="protein sequence ID" value="EHL97977.1"/>
    <property type="molecule type" value="Genomic_DNA"/>
</dbReference>
<keyword evidence="2" id="KW-1185">Reference proteome</keyword>
<comment type="caution">
    <text evidence="1">The sequence shown here is derived from an EMBL/GenBank/DDBJ whole genome shotgun (WGS) entry which is preliminary data.</text>
</comment>
<dbReference type="HOGENOM" id="CLU_2916842_0_0_9"/>
<reference evidence="1 2" key="1">
    <citation type="submission" date="2011-09" db="EMBL/GenBank/DDBJ databases">
        <authorList>
            <person name="Weinstock G."/>
            <person name="Sodergren E."/>
            <person name="Clifton S."/>
            <person name="Fulton L."/>
            <person name="Fulton B."/>
            <person name="Courtney L."/>
            <person name="Fronick C."/>
            <person name="Harrison M."/>
            <person name="Strong C."/>
            <person name="Farmer C."/>
            <person name="Delahaunty K."/>
            <person name="Markovic C."/>
            <person name="Hall O."/>
            <person name="Minx P."/>
            <person name="Tomlinson C."/>
            <person name="Mitreva M."/>
            <person name="Hou S."/>
            <person name="Chen J."/>
            <person name="Wollam A."/>
            <person name="Pepin K.H."/>
            <person name="Johnson M."/>
            <person name="Bhonagiri V."/>
            <person name="Zhang X."/>
            <person name="Suruliraj S."/>
            <person name="Warren W."/>
            <person name="Chinwalla A."/>
            <person name="Mardis E.R."/>
            <person name="Wilson R.K."/>
        </authorList>
    </citation>
    <scope>NUCLEOTIDE SEQUENCE [LARGE SCALE GENOMIC DNA]</scope>
    <source>
        <strain evidence="1 2">F0439</strain>
    </source>
</reference>
<evidence type="ECO:0000313" key="1">
    <source>
        <dbReference type="EMBL" id="EHL97977.1"/>
    </source>
</evidence>